<feature type="domain" description="C2H2-type" evidence="7">
    <location>
        <begin position="973"/>
        <end position="1000"/>
    </location>
</feature>
<keyword evidence="1" id="KW-0479">Metal-binding</keyword>
<name>A0AAN9C0I5_9CAEN</name>
<dbReference type="PROSITE" id="PS00028">
    <property type="entry name" value="ZINC_FINGER_C2H2_1"/>
    <property type="match status" value="7"/>
</dbReference>
<evidence type="ECO:0000313" key="9">
    <source>
        <dbReference type="Proteomes" id="UP001374579"/>
    </source>
</evidence>
<feature type="compositionally biased region" description="Basic and acidic residues" evidence="6">
    <location>
        <begin position="317"/>
        <end position="330"/>
    </location>
</feature>
<reference evidence="8 9" key="1">
    <citation type="submission" date="2024-02" db="EMBL/GenBank/DDBJ databases">
        <title>Chromosome-scale genome assembly of the rough periwinkle Littorina saxatilis.</title>
        <authorList>
            <person name="De Jode A."/>
            <person name="Faria R."/>
            <person name="Formenti G."/>
            <person name="Sims Y."/>
            <person name="Smith T.P."/>
            <person name="Tracey A."/>
            <person name="Wood J.M.D."/>
            <person name="Zagrodzka Z.B."/>
            <person name="Johannesson K."/>
            <person name="Butlin R.K."/>
            <person name="Leder E.H."/>
        </authorList>
    </citation>
    <scope>NUCLEOTIDE SEQUENCE [LARGE SCALE GENOMIC DNA]</scope>
    <source>
        <strain evidence="8">Snail1</strain>
        <tissue evidence="8">Muscle</tissue>
    </source>
</reference>
<protein>
    <recommendedName>
        <fullName evidence="7">C2H2-type domain-containing protein</fullName>
    </recommendedName>
</protein>
<feature type="compositionally biased region" description="Basic and acidic residues" evidence="6">
    <location>
        <begin position="183"/>
        <end position="201"/>
    </location>
</feature>
<dbReference type="PANTHER" id="PTHR24379:SF121">
    <property type="entry name" value="C2H2-TYPE DOMAIN-CONTAINING PROTEIN"/>
    <property type="match status" value="1"/>
</dbReference>
<dbReference type="PROSITE" id="PS50157">
    <property type="entry name" value="ZINC_FINGER_C2H2_2"/>
    <property type="match status" value="6"/>
</dbReference>
<feature type="region of interest" description="Disordered" evidence="6">
    <location>
        <begin position="111"/>
        <end position="210"/>
    </location>
</feature>
<evidence type="ECO:0000313" key="8">
    <source>
        <dbReference type="EMBL" id="KAK7114658.1"/>
    </source>
</evidence>
<dbReference type="Proteomes" id="UP001374579">
    <property type="component" value="Unassembled WGS sequence"/>
</dbReference>
<evidence type="ECO:0000256" key="3">
    <source>
        <dbReference type="ARBA" id="ARBA00022771"/>
    </source>
</evidence>
<sequence length="1065" mass="120606">MHAKVTILVSKTHWRCLSCRQIKKHMVSIDKHLQAHHGDLLSPLATSPESQLPDLFLPKGTRSSLMSYQMSPTRTSKRSTRQQELGSYSDGEFDYSGYAIFRQKTAASDFTKDTNKAERLSSDEDEKSGKESTGSNENKKNSTENTGQIAVASCDIKSNKRYRPAKSLPKVSVGKSAKHQKLTFHDTTRTTRPASRQDTKTKQSKKQQHRLDTRIKLNKAPGKAKKQNTYSLPEEQIQVPLSNCSDVSDTEYVVINSLVKKDRKKRPPNINIDSNDITSLEDMSLGKVKRGKRRKQPAEKVHTQTENSPSKKKRGRPPKEKSNELDKLASHFDGGQVKKPGLGGRPVTRTLEVSDTERNKLIDSYVITKPQDTYNGAEEASNSLTKAQCSEHIDAPLPSESVHTKTFGTLHSVHAARVDVMGSHVLVSANMNKNEIKNQTLHDKRSKLLVFSEDQGGAQDTDKLSVSNSVGNGQLIKGESDDVIQNISGIPFNDLTEPNVATMLISQSEQHVSPAYVGHQVQNTHHICPLAVNSSGLQSLQSDLIYSGVSSGHLKGHDQCQSLSPPGPAEQIPFGSLQQSTASSDANLYTYYGNANIHDQSGTSFYPDGTNLNNLPVATNTEALPNEGAESEHAKEWLRNKVPFKFTHTKLSVKVKQPSQIFVCKVCQAKYSSTEGLSHHMSRMSSQELFQCRSCLKTFHNIYDLSLHVFGEHEKKKKPCCFDCEEKFQTMEEFERHLNRHLGNQDPKLFDLQFHACQICKEDVPCNPAIMHKHYYRKHKTTVCFECLVRSELVLMSDAALVQDHRRSHSYFCSICIRDVPVLESLEAHTESHASVQQQEDGQGQVCDRCNQWCPNKVSHATHHREHKRQVIRDWRAENWDVGLACTLCGKVLRSKRNLQRHMDQQHSSSRTYKFHCEFCGKGEDCKSALKNHIALHHLGIKRYVCEFCQQSFANGQCLKRHILKDHATDKQYICELCDKKFCEKSKWTKHMFTHTGFSRFMCEHCGKAFHACSDLKRHLSVHLERREFVCQRCWQGFKRKEHLNRHVSKCPKVIQNRANEVLPI</sequence>
<evidence type="ECO:0000256" key="6">
    <source>
        <dbReference type="SAM" id="MobiDB-lite"/>
    </source>
</evidence>
<dbReference type="AlphaFoldDB" id="A0AAN9C0I5"/>
<feature type="domain" description="C2H2-type" evidence="7">
    <location>
        <begin position="915"/>
        <end position="943"/>
    </location>
</feature>
<dbReference type="Gene3D" id="3.30.160.60">
    <property type="entry name" value="Classic Zinc Finger"/>
    <property type="match status" value="4"/>
</dbReference>
<dbReference type="PANTHER" id="PTHR24379">
    <property type="entry name" value="KRAB AND ZINC FINGER DOMAIN-CONTAINING"/>
    <property type="match status" value="1"/>
</dbReference>
<dbReference type="GO" id="GO:0000977">
    <property type="term" value="F:RNA polymerase II transcription regulatory region sequence-specific DNA binding"/>
    <property type="evidence" value="ECO:0007669"/>
    <property type="project" value="TreeGrafter"/>
</dbReference>
<feature type="domain" description="C2H2-type" evidence="7">
    <location>
        <begin position="944"/>
        <end position="972"/>
    </location>
</feature>
<dbReference type="SMART" id="SM00355">
    <property type="entry name" value="ZnF_C2H2"/>
    <property type="match status" value="13"/>
</dbReference>
<evidence type="ECO:0000259" key="7">
    <source>
        <dbReference type="PROSITE" id="PS50157"/>
    </source>
</evidence>
<gene>
    <name evidence="8" type="ORF">V1264_000681</name>
</gene>
<dbReference type="SUPFAM" id="SSF57667">
    <property type="entry name" value="beta-beta-alpha zinc fingers"/>
    <property type="match status" value="4"/>
</dbReference>
<dbReference type="InterPro" id="IPR036236">
    <property type="entry name" value="Znf_C2H2_sf"/>
</dbReference>
<dbReference type="EMBL" id="JBAMIC010000001">
    <property type="protein sequence ID" value="KAK7114658.1"/>
    <property type="molecule type" value="Genomic_DNA"/>
</dbReference>
<keyword evidence="3 5" id="KW-0863">Zinc-finger</keyword>
<dbReference type="Pfam" id="PF00096">
    <property type="entry name" value="zf-C2H2"/>
    <property type="match status" value="2"/>
</dbReference>
<accession>A0AAN9C0I5</accession>
<evidence type="ECO:0000256" key="1">
    <source>
        <dbReference type="ARBA" id="ARBA00022723"/>
    </source>
</evidence>
<comment type="caution">
    <text evidence="8">The sequence shown here is derived from an EMBL/GenBank/DDBJ whole genome shotgun (WGS) entry which is preliminary data.</text>
</comment>
<keyword evidence="2" id="KW-0677">Repeat</keyword>
<proteinExistence type="predicted"/>
<keyword evidence="9" id="KW-1185">Reference proteome</keyword>
<dbReference type="GO" id="GO:0000981">
    <property type="term" value="F:DNA-binding transcription factor activity, RNA polymerase II-specific"/>
    <property type="evidence" value="ECO:0007669"/>
    <property type="project" value="TreeGrafter"/>
</dbReference>
<feature type="domain" description="C2H2-type" evidence="7">
    <location>
        <begin position="884"/>
        <end position="912"/>
    </location>
</feature>
<dbReference type="InterPro" id="IPR013087">
    <property type="entry name" value="Znf_C2H2_type"/>
</dbReference>
<dbReference type="GO" id="GO:0008270">
    <property type="term" value="F:zinc ion binding"/>
    <property type="evidence" value="ECO:0007669"/>
    <property type="project" value="UniProtKB-KW"/>
</dbReference>
<evidence type="ECO:0000256" key="2">
    <source>
        <dbReference type="ARBA" id="ARBA00022737"/>
    </source>
</evidence>
<organism evidence="8 9">
    <name type="scientific">Littorina saxatilis</name>
    <dbReference type="NCBI Taxonomy" id="31220"/>
    <lineage>
        <taxon>Eukaryota</taxon>
        <taxon>Metazoa</taxon>
        <taxon>Spiralia</taxon>
        <taxon>Lophotrochozoa</taxon>
        <taxon>Mollusca</taxon>
        <taxon>Gastropoda</taxon>
        <taxon>Caenogastropoda</taxon>
        <taxon>Littorinimorpha</taxon>
        <taxon>Littorinoidea</taxon>
        <taxon>Littorinidae</taxon>
        <taxon>Littorina</taxon>
    </lineage>
</organism>
<feature type="domain" description="C2H2-type" evidence="7">
    <location>
        <begin position="1001"/>
        <end position="1028"/>
    </location>
</feature>
<dbReference type="GO" id="GO:0005634">
    <property type="term" value="C:nucleus"/>
    <property type="evidence" value="ECO:0007669"/>
    <property type="project" value="TreeGrafter"/>
</dbReference>
<evidence type="ECO:0000256" key="5">
    <source>
        <dbReference type="PROSITE-ProRule" id="PRU00042"/>
    </source>
</evidence>
<keyword evidence="4" id="KW-0862">Zinc</keyword>
<feature type="compositionally biased region" description="Basic and acidic residues" evidence="6">
    <location>
        <begin position="111"/>
        <end position="130"/>
    </location>
</feature>
<feature type="region of interest" description="Disordered" evidence="6">
    <location>
        <begin position="67"/>
        <end position="88"/>
    </location>
</feature>
<feature type="domain" description="C2H2-type" evidence="7">
    <location>
        <begin position="690"/>
        <end position="718"/>
    </location>
</feature>
<evidence type="ECO:0000256" key="4">
    <source>
        <dbReference type="ARBA" id="ARBA00022833"/>
    </source>
</evidence>
<feature type="region of interest" description="Disordered" evidence="6">
    <location>
        <begin position="283"/>
        <end position="346"/>
    </location>
</feature>